<evidence type="ECO:0000256" key="1">
    <source>
        <dbReference type="SAM" id="MobiDB-lite"/>
    </source>
</evidence>
<sequence>MDTTVHETDSAPVSVKPNAPDTHGSADGSRLLGRAEMIDRLAHAMRLRSGLDLPHAYFVEQVKLQLAGSPAFDKSLSEPETRAARRAATYQSAACFEAWAIRD</sequence>
<comment type="caution">
    <text evidence="2">The sequence shown here is derived from an EMBL/GenBank/DDBJ whole genome shotgun (WGS) entry which is preliminary data.</text>
</comment>
<gene>
    <name evidence="2" type="ORF">GGR23_000539</name>
</gene>
<name>A0A7W6J3V7_9HYPH</name>
<dbReference type="AlphaFoldDB" id="A0A7W6J3V7"/>
<reference evidence="2 3" key="1">
    <citation type="submission" date="2020-08" db="EMBL/GenBank/DDBJ databases">
        <title>Genomic Encyclopedia of Type Strains, Phase IV (KMG-IV): sequencing the most valuable type-strain genomes for metagenomic binning, comparative biology and taxonomic classification.</title>
        <authorList>
            <person name="Goeker M."/>
        </authorList>
    </citation>
    <scope>NUCLEOTIDE SEQUENCE [LARGE SCALE GENOMIC DNA]</scope>
    <source>
        <strain evidence="2 3">DSM 29853</strain>
    </source>
</reference>
<dbReference type="RefSeq" id="WP_183364568.1">
    <property type="nucleotide sequence ID" value="NZ_JACIEZ010000001.1"/>
</dbReference>
<evidence type="ECO:0000313" key="3">
    <source>
        <dbReference type="Proteomes" id="UP000528286"/>
    </source>
</evidence>
<proteinExistence type="predicted"/>
<feature type="region of interest" description="Disordered" evidence="1">
    <location>
        <begin position="1"/>
        <end position="30"/>
    </location>
</feature>
<dbReference type="EMBL" id="JACIEZ010000001">
    <property type="protein sequence ID" value="MBB4063378.1"/>
    <property type="molecule type" value="Genomic_DNA"/>
</dbReference>
<keyword evidence="3" id="KW-1185">Reference proteome</keyword>
<accession>A0A7W6J3V7</accession>
<evidence type="ECO:0000313" key="2">
    <source>
        <dbReference type="EMBL" id="MBB4063378.1"/>
    </source>
</evidence>
<organism evidence="2 3">
    <name type="scientific">Gellertiella hungarica</name>
    <dbReference type="NCBI Taxonomy" id="1572859"/>
    <lineage>
        <taxon>Bacteria</taxon>
        <taxon>Pseudomonadati</taxon>
        <taxon>Pseudomonadota</taxon>
        <taxon>Alphaproteobacteria</taxon>
        <taxon>Hyphomicrobiales</taxon>
        <taxon>Rhizobiaceae</taxon>
        <taxon>Gellertiella</taxon>
    </lineage>
</organism>
<dbReference type="Proteomes" id="UP000528286">
    <property type="component" value="Unassembled WGS sequence"/>
</dbReference>
<protein>
    <submittedName>
        <fullName evidence="2">Uncharacterized protein</fullName>
    </submittedName>
</protein>